<feature type="transmembrane region" description="Helical" evidence="1">
    <location>
        <begin position="37"/>
        <end position="60"/>
    </location>
</feature>
<accession>A0A2U3KD29</accession>
<keyword evidence="1" id="KW-0812">Transmembrane</keyword>
<evidence type="ECO:0000313" key="2">
    <source>
        <dbReference type="EMBL" id="SPF37447.1"/>
    </source>
</evidence>
<name>A0A2U3KD29_9FIRM</name>
<gene>
    <name evidence="2" type="ORF">SBF1_1810012</name>
</gene>
<protein>
    <submittedName>
        <fullName evidence="2">Uncharacterized protein</fullName>
    </submittedName>
</protein>
<dbReference type="EMBL" id="OMOF01000092">
    <property type="protein sequence ID" value="SPF37447.1"/>
    <property type="molecule type" value="Genomic_DNA"/>
</dbReference>
<keyword evidence="1" id="KW-0472">Membrane</keyword>
<dbReference type="Proteomes" id="UP000238916">
    <property type="component" value="Unassembled WGS sequence"/>
</dbReference>
<keyword evidence="1" id="KW-1133">Transmembrane helix</keyword>
<sequence length="115" mass="12862">MSLNSLRLNKSSMRKKGLLMSLDVAQNVELPEKNKLEIAVAAAVILVNHVKCSLLFVLLVEKRPLYLSNLLVTNQCIAVTATNPVHVVIGNILDSKTFPGFYAWKGFLFLKNYLF</sequence>
<proteinExistence type="predicted"/>
<organism evidence="2 3">
    <name type="scientific">Candidatus Desulfosporosinus infrequens</name>
    <dbReference type="NCBI Taxonomy" id="2043169"/>
    <lineage>
        <taxon>Bacteria</taxon>
        <taxon>Bacillati</taxon>
        <taxon>Bacillota</taxon>
        <taxon>Clostridia</taxon>
        <taxon>Eubacteriales</taxon>
        <taxon>Desulfitobacteriaceae</taxon>
        <taxon>Desulfosporosinus</taxon>
    </lineage>
</organism>
<reference evidence="3" key="1">
    <citation type="submission" date="2018-02" db="EMBL/GenBank/DDBJ databases">
        <authorList>
            <person name="Hausmann B."/>
        </authorList>
    </citation>
    <scope>NUCLEOTIDE SEQUENCE [LARGE SCALE GENOMIC DNA]</scope>
    <source>
        <strain evidence="3">Peat soil MAG SbF1</strain>
    </source>
</reference>
<evidence type="ECO:0000313" key="3">
    <source>
        <dbReference type="Proteomes" id="UP000238916"/>
    </source>
</evidence>
<evidence type="ECO:0000256" key="1">
    <source>
        <dbReference type="SAM" id="Phobius"/>
    </source>
</evidence>
<dbReference type="AlphaFoldDB" id="A0A2U3KD29"/>